<evidence type="ECO:0000256" key="2">
    <source>
        <dbReference type="ARBA" id="ARBA00022475"/>
    </source>
</evidence>
<sequence length="783" mass="89262">MFRNNLKLILRKLKREKLYTFVNILGLTVGLTAFLLIGLYVRDELSFDRFHDNHENIYRVISQSEEGGYSSLVVSDYVDYFEEDSPQIESYTRLAIKEFYSLVESEDKALNVEKVLYTDRNFFEFFSFALDEENLSSVFNQSGSAVITTELSEKLFGSDDPIGKSLKINKDESVIITGLAETVPSNSHIQFEMVVYDQGYFKNDYTNKHFVKSAITYLTLSPGSSAGQVAEEIDAAKPKPDYARFLENESFSLLPMTDQRLKAPFEFDYYENNDIRYVKLFSGIGLVVLLLAVVNYINLVTSQSLKRQKEVGLRKVIGAQKLHLVFYHLFESTVVALISFALAFAIAERLMPLYNGWLEKDIILQYDSWEFVSWVFIAGIALGFVSGAYPAFYISRFKPLMLINNKSLGLSNKEGLRKFLVLFQFIISGLLLVVAVLMHNQMRYLKTKDLGFNPEFVVQVPLYRSSEYSHESLKNEIQNISGVEFASVSGWQVGGGAKTGITDDPKNIQESREAAVISADKDYAKTLGLSFIMKADHFEFDKLNSNEVVVNEALVQDFGWENPLGQKIYNFDTRPLEVVAVVADFHTYSLKQEVEPLFIQPLTERSARNALLKINGEQAQQTLANVGEVYESMVQRPFEFYYLNDQIRDFYKKEQGQFLLFQIFSSLAIFVSLLGLVGLTIYTVQQRRKEVSVRKVLGASVQRLILMLNKEYSILVLIAFIIASPIAYYAMQGWLEEFKYRITISPLIFVIACLAFLSLSWLVTIAQSLKVSKENPADVLREE</sequence>
<keyword evidence="2" id="KW-1003">Cell membrane</keyword>
<feature type="transmembrane region" description="Helical" evidence="6">
    <location>
        <begin position="658"/>
        <end position="684"/>
    </location>
</feature>
<feature type="domain" description="ABC3 transporter permease C-terminal" evidence="7">
    <location>
        <begin position="663"/>
        <end position="776"/>
    </location>
</feature>
<evidence type="ECO:0000256" key="6">
    <source>
        <dbReference type="SAM" id="Phobius"/>
    </source>
</evidence>
<keyword evidence="3 6" id="KW-0812">Transmembrane</keyword>
<organism evidence="9 10">
    <name type="scientific">Roseivirga spongicola</name>
    <dbReference type="NCBI Taxonomy" id="333140"/>
    <lineage>
        <taxon>Bacteria</taxon>
        <taxon>Pseudomonadati</taxon>
        <taxon>Bacteroidota</taxon>
        <taxon>Cytophagia</taxon>
        <taxon>Cytophagales</taxon>
        <taxon>Roseivirgaceae</taxon>
        <taxon>Roseivirga</taxon>
    </lineage>
</organism>
<dbReference type="InterPro" id="IPR025857">
    <property type="entry name" value="MacB_PCD"/>
</dbReference>
<evidence type="ECO:0000313" key="10">
    <source>
        <dbReference type="Proteomes" id="UP000075606"/>
    </source>
</evidence>
<dbReference type="Proteomes" id="UP000075606">
    <property type="component" value="Unassembled WGS sequence"/>
</dbReference>
<keyword evidence="5 6" id="KW-0472">Membrane</keyword>
<feature type="transmembrane region" description="Helical" evidence="6">
    <location>
        <begin position="743"/>
        <end position="763"/>
    </location>
</feature>
<feature type="domain" description="MacB-like periplasmic core" evidence="8">
    <location>
        <begin position="20"/>
        <end position="235"/>
    </location>
</feature>
<proteinExistence type="predicted"/>
<comment type="subcellular location">
    <subcellularLocation>
        <location evidence="1">Cell membrane</location>
        <topology evidence="1">Multi-pass membrane protein</topology>
    </subcellularLocation>
</comment>
<dbReference type="GO" id="GO:0022857">
    <property type="term" value="F:transmembrane transporter activity"/>
    <property type="evidence" value="ECO:0007669"/>
    <property type="project" value="TreeGrafter"/>
</dbReference>
<feature type="transmembrane region" description="Helical" evidence="6">
    <location>
        <begin position="322"/>
        <end position="347"/>
    </location>
</feature>
<keyword evidence="4 6" id="KW-1133">Transmembrane helix</keyword>
<evidence type="ECO:0000259" key="7">
    <source>
        <dbReference type="Pfam" id="PF02687"/>
    </source>
</evidence>
<evidence type="ECO:0000313" key="9">
    <source>
        <dbReference type="EMBL" id="KYG72589.1"/>
    </source>
</evidence>
<accession>A0A150X1I1</accession>
<dbReference type="RefSeq" id="WP_068224477.1">
    <property type="nucleotide sequence ID" value="NZ_CP139724.1"/>
</dbReference>
<evidence type="ECO:0000256" key="4">
    <source>
        <dbReference type="ARBA" id="ARBA00022989"/>
    </source>
</evidence>
<dbReference type="PANTHER" id="PTHR30572">
    <property type="entry name" value="MEMBRANE COMPONENT OF TRANSPORTER-RELATED"/>
    <property type="match status" value="1"/>
</dbReference>
<dbReference type="Pfam" id="PF02687">
    <property type="entry name" value="FtsX"/>
    <property type="match status" value="2"/>
</dbReference>
<dbReference type="GO" id="GO:0005886">
    <property type="term" value="C:plasma membrane"/>
    <property type="evidence" value="ECO:0007669"/>
    <property type="project" value="UniProtKB-SubCell"/>
</dbReference>
<feature type="transmembrane region" description="Helical" evidence="6">
    <location>
        <begin position="712"/>
        <end position="731"/>
    </location>
</feature>
<feature type="transmembrane region" description="Helical" evidence="6">
    <location>
        <begin position="21"/>
        <end position="41"/>
    </location>
</feature>
<evidence type="ECO:0000256" key="3">
    <source>
        <dbReference type="ARBA" id="ARBA00022692"/>
    </source>
</evidence>
<dbReference type="Pfam" id="PF12704">
    <property type="entry name" value="MacB_PCD"/>
    <property type="match status" value="1"/>
</dbReference>
<dbReference type="PANTHER" id="PTHR30572:SF18">
    <property type="entry name" value="ABC-TYPE MACROLIDE FAMILY EXPORT SYSTEM PERMEASE COMPONENT 2"/>
    <property type="match status" value="1"/>
</dbReference>
<dbReference type="InterPro" id="IPR050250">
    <property type="entry name" value="Macrolide_Exporter_MacB"/>
</dbReference>
<reference evidence="9 10" key="1">
    <citation type="submission" date="2016-01" db="EMBL/GenBank/DDBJ databases">
        <title>Genome sequencing of Roseivirga spongicola UST030701-084.</title>
        <authorList>
            <person name="Selvaratnam C."/>
            <person name="Thevarajoo S."/>
            <person name="Goh K.M."/>
            <person name="Ee R."/>
            <person name="Chan K.-G."/>
            <person name="Chong C.S."/>
        </authorList>
    </citation>
    <scope>NUCLEOTIDE SEQUENCE [LARGE SCALE GENOMIC DNA]</scope>
    <source>
        <strain evidence="9 10">UST030701-084</strain>
    </source>
</reference>
<gene>
    <name evidence="9" type="ORF">AWW68_16935</name>
</gene>
<feature type="transmembrane region" description="Helical" evidence="6">
    <location>
        <begin position="280"/>
        <end position="301"/>
    </location>
</feature>
<dbReference type="AlphaFoldDB" id="A0A150X1I1"/>
<evidence type="ECO:0008006" key="11">
    <source>
        <dbReference type="Google" id="ProtNLM"/>
    </source>
</evidence>
<comment type="caution">
    <text evidence="9">The sequence shown here is derived from an EMBL/GenBank/DDBJ whole genome shotgun (WGS) entry which is preliminary data.</text>
</comment>
<evidence type="ECO:0000256" key="1">
    <source>
        <dbReference type="ARBA" id="ARBA00004651"/>
    </source>
</evidence>
<feature type="transmembrane region" description="Helical" evidence="6">
    <location>
        <begin position="371"/>
        <end position="394"/>
    </location>
</feature>
<evidence type="ECO:0000256" key="5">
    <source>
        <dbReference type="ARBA" id="ARBA00023136"/>
    </source>
</evidence>
<dbReference type="OrthoDB" id="975143at2"/>
<feature type="domain" description="ABC3 transporter permease C-terminal" evidence="7">
    <location>
        <begin position="284"/>
        <end position="399"/>
    </location>
</feature>
<keyword evidence="10" id="KW-1185">Reference proteome</keyword>
<feature type="transmembrane region" description="Helical" evidence="6">
    <location>
        <begin position="415"/>
        <end position="438"/>
    </location>
</feature>
<dbReference type="EMBL" id="LRPC01000029">
    <property type="protein sequence ID" value="KYG72589.1"/>
    <property type="molecule type" value="Genomic_DNA"/>
</dbReference>
<name>A0A150X1I1_9BACT</name>
<dbReference type="InterPro" id="IPR003838">
    <property type="entry name" value="ABC3_permease_C"/>
</dbReference>
<dbReference type="STRING" id="333140.AWW68_16935"/>
<protein>
    <recommendedName>
        <fullName evidence="11">ABC transporter permease</fullName>
    </recommendedName>
</protein>
<evidence type="ECO:0000259" key="8">
    <source>
        <dbReference type="Pfam" id="PF12704"/>
    </source>
</evidence>